<geneLocation type="plasmid" evidence="1">
    <name>plasmid2</name>
</geneLocation>
<reference evidence="1 2" key="1">
    <citation type="submission" date="2017-06" db="EMBL/GenBank/DDBJ databases">
        <title>Genome sequencing of cyanobaciteial culture collection at National Institute for Environmental Studies (NIES).</title>
        <authorList>
            <person name="Hirose Y."/>
            <person name="Shimura Y."/>
            <person name="Fujisawa T."/>
            <person name="Nakamura Y."/>
            <person name="Kawachi M."/>
        </authorList>
    </citation>
    <scope>NUCLEOTIDE SEQUENCE [LARGE SCALE GENOMIC DNA]</scope>
    <source>
        <strain evidence="1 2">NIES-2135</strain>
        <plasmid evidence="2">Plasmid Plasmid2 dna</plasmid>
    </source>
</reference>
<evidence type="ECO:0000313" key="2">
    <source>
        <dbReference type="Proteomes" id="UP000217895"/>
    </source>
</evidence>
<organism evidence="1 2">
    <name type="scientific">Leptolyngbya boryana NIES-2135</name>
    <dbReference type="NCBI Taxonomy" id="1973484"/>
    <lineage>
        <taxon>Bacteria</taxon>
        <taxon>Bacillati</taxon>
        <taxon>Cyanobacteriota</taxon>
        <taxon>Cyanophyceae</taxon>
        <taxon>Leptolyngbyales</taxon>
        <taxon>Leptolyngbyaceae</taxon>
        <taxon>Leptolyngbya group</taxon>
        <taxon>Leptolyngbya</taxon>
    </lineage>
</organism>
<proteinExistence type="predicted"/>
<dbReference type="AlphaFoldDB" id="A0A1Z4JSY6"/>
<gene>
    <name evidence="1" type="ORF">NIES2135_67210</name>
</gene>
<dbReference type="Proteomes" id="UP000217895">
    <property type="component" value="Plasmid Plasmid2 dna"/>
</dbReference>
<dbReference type="EMBL" id="AP018205">
    <property type="protein sequence ID" value="BAY59844.1"/>
    <property type="molecule type" value="Genomic_DNA"/>
</dbReference>
<evidence type="ECO:0000313" key="1">
    <source>
        <dbReference type="EMBL" id="BAY59844.1"/>
    </source>
</evidence>
<protein>
    <submittedName>
        <fullName evidence="1">Uncharacterized protein</fullName>
    </submittedName>
</protein>
<keyword evidence="2" id="KW-1185">Reference proteome</keyword>
<keyword evidence="1" id="KW-0614">Plasmid</keyword>
<name>A0A1Z4JSY6_LEPBY</name>
<accession>A0A1Z4JSY6</accession>
<sequence>MTTESKVSKRKTVLRLSAVEDSEWELLYHYILNSSKLGSRELVNRSLRSFWLPFAYRETEKFSEADLKEVALDCLAQLYAQMLLISERFEVTPQFMNQSPHTGSATATVISNLPDSRDTPEPEVPVLNSPEFFDYDDSAFMNMLRS</sequence>